<evidence type="ECO:0000313" key="3">
    <source>
        <dbReference type="EMBL" id="KGP72106.1"/>
    </source>
</evidence>
<dbReference type="eggNOG" id="COG2340">
    <property type="taxonomic scope" value="Bacteria"/>
</dbReference>
<dbReference type="Gene3D" id="3.40.33.10">
    <property type="entry name" value="CAP"/>
    <property type="match status" value="1"/>
</dbReference>
<reference evidence="3 4" key="1">
    <citation type="journal article" date="2015" name="Stand. Genomic Sci.">
        <title>High quality draft genome sequence of the moderately halophilic bacterium Pontibacillus yanchengensis Y32(T) and comparison among Pontibacillus genomes.</title>
        <authorList>
            <person name="Huang J."/>
            <person name="Qiao Z.X."/>
            <person name="Tang J.W."/>
            <person name="Wang G."/>
        </authorList>
    </citation>
    <scope>NUCLEOTIDE SEQUENCE [LARGE SCALE GENOMIC DNA]</scope>
    <source>
        <strain evidence="3 4">Y32</strain>
    </source>
</reference>
<evidence type="ECO:0000259" key="2">
    <source>
        <dbReference type="Pfam" id="PF00188"/>
    </source>
</evidence>
<dbReference type="CDD" id="cd05379">
    <property type="entry name" value="CAP_bacterial"/>
    <property type="match status" value="1"/>
</dbReference>
<gene>
    <name evidence="3" type="ORF">N782_14145</name>
</gene>
<dbReference type="Proteomes" id="UP000030147">
    <property type="component" value="Unassembled WGS sequence"/>
</dbReference>
<evidence type="ECO:0000256" key="1">
    <source>
        <dbReference type="SAM" id="SignalP"/>
    </source>
</evidence>
<comment type="caution">
    <text evidence="3">The sequence shown here is derived from an EMBL/GenBank/DDBJ whole genome shotgun (WGS) entry which is preliminary data.</text>
</comment>
<feature type="chain" id="PRO_5002005139" description="SCP domain-containing protein" evidence="1">
    <location>
        <begin position="27"/>
        <end position="621"/>
    </location>
</feature>
<proteinExistence type="predicted"/>
<dbReference type="Pfam" id="PF00188">
    <property type="entry name" value="CAP"/>
    <property type="match status" value="1"/>
</dbReference>
<organism evidence="3 4">
    <name type="scientific">Pontibacillus yanchengensis Y32</name>
    <dbReference type="NCBI Taxonomy" id="1385514"/>
    <lineage>
        <taxon>Bacteria</taxon>
        <taxon>Bacillati</taxon>
        <taxon>Bacillota</taxon>
        <taxon>Bacilli</taxon>
        <taxon>Bacillales</taxon>
        <taxon>Bacillaceae</taxon>
        <taxon>Pontibacillus</taxon>
    </lineage>
</organism>
<keyword evidence="1" id="KW-0732">Signal</keyword>
<feature type="domain" description="SCP" evidence="2">
    <location>
        <begin position="153"/>
        <end position="268"/>
    </location>
</feature>
<dbReference type="RefSeq" id="WP_036821006.1">
    <property type="nucleotide sequence ID" value="NZ_AVBF01000038.1"/>
</dbReference>
<dbReference type="PANTHER" id="PTHR31157">
    <property type="entry name" value="SCP DOMAIN-CONTAINING PROTEIN"/>
    <property type="match status" value="1"/>
</dbReference>
<dbReference type="InterPro" id="IPR014044">
    <property type="entry name" value="CAP_dom"/>
</dbReference>
<keyword evidence="4" id="KW-1185">Reference proteome</keyword>
<dbReference type="PANTHER" id="PTHR31157:SF1">
    <property type="entry name" value="SCP DOMAIN-CONTAINING PROTEIN"/>
    <property type="match status" value="1"/>
</dbReference>
<dbReference type="STRING" id="1385514.N782_14145"/>
<dbReference type="SUPFAM" id="SSF55797">
    <property type="entry name" value="PR-1-like"/>
    <property type="match status" value="1"/>
</dbReference>
<name>A0A0A2TDC3_9BACI</name>
<dbReference type="EMBL" id="AVBF01000038">
    <property type="protein sequence ID" value="KGP72106.1"/>
    <property type="molecule type" value="Genomic_DNA"/>
</dbReference>
<dbReference type="InterPro" id="IPR035940">
    <property type="entry name" value="CAP_sf"/>
</dbReference>
<feature type="signal peptide" evidence="1">
    <location>
        <begin position="1"/>
        <end position="26"/>
    </location>
</feature>
<dbReference type="AlphaFoldDB" id="A0A0A2TDC3"/>
<accession>A0A0A2TDC3</accession>
<sequence length="621" mass="70322">MKNLLKCFTIALVISAVLPLSQVVEAEETSKSPDQNMVEATINYGKEGNPSGKVAKESPFISYFVKLSSYNVNYNISMFLNGKEVDADYSEDTGLLTYQASELSGTNTVKVIVKANGLKQLEQSWDFTVDDNKKKPLEGKDTDLLEEVESEALNRINEYRENLALPTLTSNATLQETAQAHSNYMLKYENTGHKENSENEDLFTGVSPQQRTSYFGYENWYVGEGITYEEPGGKTAVDHLFDAPYHRLSLMNPFFEEAGTGYNEDGDFVVNFGGKMKEDDRVVLYPYHQQQNSKVSWFAYESPNPLRNYDKNKIWTGYPISYAYYGPMNDKLVVENATLTNSSGEEISTYSITPEEEDHGKHHVFLIPKKVLIPGEQYTVNVNAYIEPQSGENKDVSRTWTFTTATTVDIQRVYLENHNETNFLTVEWASGTDPNAEITLKKDGNRYLRKEGREQTTYRQLTPGTYTMNIQSPHFEETKMYTVTIEENSDLRYDYDSSLQVTELEEGEVTKNGDGSPAPEYANYSQWDSPDTSFNSNKDWTVQFNTAMESSNLTDSFVYVIDDDGNKVSVSLDYDSTNEEISIMAPKTGYDSGEYQLVIEPLKSNQGVEMTKGITMPFTIK</sequence>
<evidence type="ECO:0000313" key="4">
    <source>
        <dbReference type="Proteomes" id="UP000030147"/>
    </source>
</evidence>
<protein>
    <recommendedName>
        <fullName evidence="2">SCP domain-containing protein</fullName>
    </recommendedName>
</protein>
<dbReference type="OrthoDB" id="2690110at2"/>